<evidence type="ECO:0000313" key="2">
    <source>
        <dbReference type="Proteomes" id="UP000015530"/>
    </source>
</evidence>
<organism evidence="1 2">
    <name type="scientific">Colletotrichum gloeosporioides (strain Cg-14)</name>
    <name type="common">Anthracnose fungus</name>
    <name type="synonym">Glomerella cingulata</name>
    <dbReference type="NCBI Taxonomy" id="1237896"/>
    <lineage>
        <taxon>Eukaryota</taxon>
        <taxon>Fungi</taxon>
        <taxon>Dikarya</taxon>
        <taxon>Ascomycota</taxon>
        <taxon>Pezizomycotina</taxon>
        <taxon>Sordariomycetes</taxon>
        <taxon>Hypocreomycetidae</taxon>
        <taxon>Glomerellales</taxon>
        <taxon>Glomerellaceae</taxon>
        <taxon>Colletotrichum</taxon>
        <taxon>Colletotrichum gloeosporioides species complex</taxon>
    </lineage>
</organism>
<gene>
    <name evidence="1" type="ORF">CGLO_13998</name>
</gene>
<dbReference type="HOGENOM" id="CLU_3429953_0_0_1"/>
<dbReference type="Proteomes" id="UP000015530">
    <property type="component" value="Unassembled WGS sequence"/>
</dbReference>
<reference evidence="2" key="1">
    <citation type="journal article" date="2013" name="Mol. Plant Microbe Interact.">
        <title>Global aspects of pacC regulation of pathogenicity genes in Colletotrichum gloeosporioides as revealed by transcriptome analysis.</title>
        <authorList>
            <person name="Alkan N."/>
            <person name="Meng X."/>
            <person name="Friedlander G."/>
            <person name="Reuveni E."/>
            <person name="Sukno S."/>
            <person name="Sherman A."/>
            <person name="Thon M."/>
            <person name="Fluhr R."/>
            <person name="Prusky D."/>
        </authorList>
    </citation>
    <scope>NUCLEOTIDE SEQUENCE [LARGE SCALE GENOMIC DNA]</scope>
    <source>
        <strain evidence="2">Cg-14</strain>
    </source>
</reference>
<dbReference type="AlphaFoldDB" id="T0K2G8"/>
<evidence type="ECO:0000313" key="1">
    <source>
        <dbReference type="EMBL" id="EQB46918.1"/>
    </source>
</evidence>
<protein>
    <submittedName>
        <fullName evidence="1">Uncharacterized protein</fullName>
    </submittedName>
</protein>
<proteinExistence type="predicted"/>
<comment type="caution">
    <text evidence="1">The sequence shown here is derived from an EMBL/GenBank/DDBJ whole genome shotgun (WGS) entry which is preliminary data.</text>
</comment>
<name>T0K2G8_COLGC</name>
<sequence>MFSPPKGILSAANIDESYP</sequence>
<accession>T0K2G8</accession>
<dbReference type="EMBL" id="AMYD01003198">
    <property type="protein sequence ID" value="EQB46918.1"/>
    <property type="molecule type" value="Genomic_DNA"/>
</dbReference>